<accession>A0A9W7GKT9</accession>
<feature type="transmembrane region" description="Helical" evidence="2">
    <location>
        <begin position="67"/>
        <end position="83"/>
    </location>
</feature>
<evidence type="ECO:0000313" key="3">
    <source>
        <dbReference type="EMBL" id="GMI47564.1"/>
    </source>
</evidence>
<comment type="caution">
    <text evidence="3">The sequence shown here is derived from an EMBL/GenBank/DDBJ whole genome shotgun (WGS) entry which is preliminary data.</text>
</comment>
<dbReference type="EMBL" id="BRYA01000350">
    <property type="protein sequence ID" value="GMI47564.1"/>
    <property type="molecule type" value="Genomic_DNA"/>
</dbReference>
<evidence type="ECO:0000256" key="2">
    <source>
        <dbReference type="SAM" id="Phobius"/>
    </source>
</evidence>
<dbReference type="OrthoDB" id="10436275at2759"/>
<keyword evidence="2" id="KW-0472">Membrane</keyword>
<feature type="compositionally biased region" description="Basic residues" evidence="1">
    <location>
        <begin position="158"/>
        <end position="171"/>
    </location>
</feature>
<evidence type="ECO:0000256" key="1">
    <source>
        <dbReference type="SAM" id="MobiDB-lite"/>
    </source>
</evidence>
<protein>
    <submittedName>
        <fullName evidence="3">Uncharacterized protein</fullName>
    </submittedName>
</protein>
<feature type="compositionally biased region" description="Basic and acidic residues" evidence="1">
    <location>
        <begin position="130"/>
        <end position="141"/>
    </location>
</feature>
<gene>
    <name evidence="3" type="ORF">TrCOL_g2167</name>
</gene>
<evidence type="ECO:0000313" key="4">
    <source>
        <dbReference type="Proteomes" id="UP001165065"/>
    </source>
</evidence>
<feature type="region of interest" description="Disordered" evidence="1">
    <location>
        <begin position="115"/>
        <end position="186"/>
    </location>
</feature>
<dbReference type="AlphaFoldDB" id="A0A9W7GKT9"/>
<dbReference type="Proteomes" id="UP001165065">
    <property type="component" value="Unassembled WGS sequence"/>
</dbReference>
<proteinExistence type="predicted"/>
<keyword evidence="4" id="KW-1185">Reference proteome</keyword>
<sequence>MLSGSYEAPIITEEAGLFDTLPQLINLLEKIIEILKKNDINEGNPVVLFIIGWVVRTLLCYTIGDDASMFITIFLAMGAYYVYKRKRKLIQEDLRSAREAQEGIEKELKSAKKEKIKLSKQSLSGARPPDAPRSHRERHPELYSTMDDVDGVIIPNRRAGRKKKLWVPRKKSSSENGDFLKQKKVQ</sequence>
<reference evidence="4" key="1">
    <citation type="journal article" date="2023" name="Commun. Biol.">
        <title>Genome analysis of Parmales, the sister group of diatoms, reveals the evolutionary specialization of diatoms from phago-mixotrophs to photoautotrophs.</title>
        <authorList>
            <person name="Ban H."/>
            <person name="Sato S."/>
            <person name="Yoshikawa S."/>
            <person name="Yamada K."/>
            <person name="Nakamura Y."/>
            <person name="Ichinomiya M."/>
            <person name="Sato N."/>
            <person name="Blanc-Mathieu R."/>
            <person name="Endo H."/>
            <person name="Kuwata A."/>
            <person name="Ogata H."/>
        </authorList>
    </citation>
    <scope>NUCLEOTIDE SEQUENCE [LARGE SCALE GENOMIC DNA]</scope>
</reference>
<keyword evidence="2" id="KW-0812">Transmembrane</keyword>
<name>A0A9W7GKT9_9STRA</name>
<keyword evidence="2" id="KW-1133">Transmembrane helix</keyword>
<organism evidence="3 4">
    <name type="scientific">Triparma columacea</name>
    <dbReference type="NCBI Taxonomy" id="722753"/>
    <lineage>
        <taxon>Eukaryota</taxon>
        <taxon>Sar</taxon>
        <taxon>Stramenopiles</taxon>
        <taxon>Ochrophyta</taxon>
        <taxon>Bolidophyceae</taxon>
        <taxon>Parmales</taxon>
        <taxon>Triparmaceae</taxon>
        <taxon>Triparma</taxon>
    </lineage>
</organism>